<evidence type="ECO:0000313" key="3">
    <source>
        <dbReference type="Proteomes" id="UP001558613"/>
    </source>
</evidence>
<reference evidence="2 3" key="1">
    <citation type="submission" date="2023-09" db="EMBL/GenBank/DDBJ databases">
        <authorList>
            <person name="Wang M."/>
        </authorList>
    </citation>
    <scope>NUCLEOTIDE SEQUENCE [LARGE SCALE GENOMIC DNA]</scope>
    <source>
        <strain evidence="2">GT-2023</strain>
        <tissue evidence="2">Liver</tissue>
    </source>
</reference>
<feature type="compositionally biased region" description="Basic residues" evidence="1">
    <location>
        <begin position="40"/>
        <end position="55"/>
    </location>
</feature>
<comment type="caution">
    <text evidence="2">The sequence shown here is derived from an EMBL/GenBank/DDBJ whole genome shotgun (WGS) entry which is preliminary data.</text>
</comment>
<dbReference type="EMBL" id="JAYMGO010000004">
    <property type="protein sequence ID" value="KAL1276375.1"/>
    <property type="molecule type" value="Genomic_DNA"/>
</dbReference>
<name>A0ABR3NHA9_9TELE</name>
<feature type="region of interest" description="Disordered" evidence="1">
    <location>
        <begin position="39"/>
        <end position="79"/>
    </location>
</feature>
<proteinExistence type="predicted"/>
<keyword evidence="3" id="KW-1185">Reference proteome</keyword>
<protein>
    <submittedName>
        <fullName evidence="2">Uncharacterized protein</fullName>
    </submittedName>
</protein>
<sequence>MTSRTPPSYLHYIARSQSALPIPPPAALPTFVQSTGILKKNAHKPDHQKRRRKRVKVADWRQRQGGLQKCEGTAGEQNG</sequence>
<dbReference type="Proteomes" id="UP001558613">
    <property type="component" value="Unassembled WGS sequence"/>
</dbReference>
<evidence type="ECO:0000313" key="2">
    <source>
        <dbReference type="EMBL" id="KAL1276375.1"/>
    </source>
</evidence>
<evidence type="ECO:0000256" key="1">
    <source>
        <dbReference type="SAM" id="MobiDB-lite"/>
    </source>
</evidence>
<organism evidence="2 3">
    <name type="scientific">Cirrhinus molitorella</name>
    <name type="common">mud carp</name>
    <dbReference type="NCBI Taxonomy" id="172907"/>
    <lineage>
        <taxon>Eukaryota</taxon>
        <taxon>Metazoa</taxon>
        <taxon>Chordata</taxon>
        <taxon>Craniata</taxon>
        <taxon>Vertebrata</taxon>
        <taxon>Euteleostomi</taxon>
        <taxon>Actinopterygii</taxon>
        <taxon>Neopterygii</taxon>
        <taxon>Teleostei</taxon>
        <taxon>Ostariophysi</taxon>
        <taxon>Cypriniformes</taxon>
        <taxon>Cyprinidae</taxon>
        <taxon>Labeoninae</taxon>
        <taxon>Labeonini</taxon>
        <taxon>Cirrhinus</taxon>
    </lineage>
</organism>
<gene>
    <name evidence="2" type="ORF">QQF64_035998</name>
</gene>
<accession>A0ABR3NHA9</accession>